<name>A0ABY8CUK2_9HYPH</name>
<organism evidence="7 8">
    <name type="scientific">Sinorhizobium numidicum</name>
    <dbReference type="NCBI Taxonomy" id="680248"/>
    <lineage>
        <taxon>Bacteria</taxon>
        <taxon>Pseudomonadati</taxon>
        <taxon>Pseudomonadota</taxon>
        <taxon>Alphaproteobacteria</taxon>
        <taxon>Hyphomicrobiales</taxon>
        <taxon>Rhizobiaceae</taxon>
        <taxon>Sinorhizobium/Ensifer group</taxon>
        <taxon>Sinorhizobium</taxon>
    </lineage>
</organism>
<dbReference type="SMART" id="SM00382">
    <property type="entry name" value="AAA"/>
    <property type="match status" value="2"/>
</dbReference>
<dbReference type="Gene3D" id="3.40.50.300">
    <property type="entry name" value="P-loop containing nucleotide triphosphate hydrolases"/>
    <property type="match status" value="2"/>
</dbReference>
<keyword evidence="5 7" id="KW-0067">ATP-binding</keyword>
<evidence type="ECO:0000313" key="7">
    <source>
        <dbReference type="EMBL" id="WEX81582.1"/>
    </source>
</evidence>
<dbReference type="InterPro" id="IPR003439">
    <property type="entry name" value="ABC_transporter-like_ATP-bd"/>
</dbReference>
<comment type="similarity">
    <text evidence="2">Belongs to the ABC transporter superfamily.</text>
</comment>
<dbReference type="SUPFAM" id="SSF52540">
    <property type="entry name" value="P-loop containing nucleoside triphosphate hydrolases"/>
    <property type="match status" value="2"/>
</dbReference>
<dbReference type="PROSITE" id="PS00211">
    <property type="entry name" value="ABC_TRANSPORTER_1"/>
    <property type="match status" value="2"/>
</dbReference>
<evidence type="ECO:0000256" key="1">
    <source>
        <dbReference type="ARBA" id="ARBA00004417"/>
    </source>
</evidence>
<evidence type="ECO:0000259" key="6">
    <source>
        <dbReference type="PROSITE" id="PS50893"/>
    </source>
</evidence>
<comment type="subcellular location">
    <subcellularLocation>
        <location evidence="1">Cell inner membrane</location>
        <topology evidence="1">Peripheral membrane protein</topology>
    </subcellularLocation>
</comment>
<dbReference type="PANTHER" id="PTHR43776">
    <property type="entry name" value="TRANSPORT ATP-BINDING PROTEIN"/>
    <property type="match status" value="1"/>
</dbReference>
<evidence type="ECO:0000256" key="3">
    <source>
        <dbReference type="ARBA" id="ARBA00022448"/>
    </source>
</evidence>
<evidence type="ECO:0000256" key="4">
    <source>
        <dbReference type="ARBA" id="ARBA00022741"/>
    </source>
</evidence>
<gene>
    <name evidence="7" type="ORF">PYH38_001018</name>
</gene>
<dbReference type="PROSITE" id="PS50893">
    <property type="entry name" value="ABC_TRANSPORTER_2"/>
    <property type="match status" value="2"/>
</dbReference>
<dbReference type="Proteomes" id="UP001235547">
    <property type="component" value="Chromosome 2"/>
</dbReference>
<keyword evidence="3" id="KW-0813">Transport</keyword>
<dbReference type="GO" id="GO:0005524">
    <property type="term" value="F:ATP binding"/>
    <property type="evidence" value="ECO:0007669"/>
    <property type="project" value="UniProtKB-KW"/>
</dbReference>
<feature type="domain" description="ABC transporter" evidence="6">
    <location>
        <begin position="309"/>
        <end position="565"/>
    </location>
</feature>
<proteinExistence type="inferred from homology"/>
<protein>
    <submittedName>
        <fullName evidence="7">ABC transporter ATP-binding protein</fullName>
    </submittedName>
</protein>
<dbReference type="Pfam" id="PF00005">
    <property type="entry name" value="ABC_tran"/>
    <property type="match status" value="2"/>
</dbReference>
<dbReference type="RefSeq" id="WP_280732337.1">
    <property type="nucleotide sequence ID" value="NZ_CP120367.1"/>
</dbReference>
<feature type="domain" description="ABC transporter" evidence="6">
    <location>
        <begin position="8"/>
        <end position="266"/>
    </location>
</feature>
<dbReference type="InterPro" id="IPR003593">
    <property type="entry name" value="AAA+_ATPase"/>
</dbReference>
<dbReference type="InterPro" id="IPR027417">
    <property type="entry name" value="P-loop_NTPase"/>
</dbReference>
<dbReference type="InterPro" id="IPR050319">
    <property type="entry name" value="ABC_transp_ATP-bind"/>
</dbReference>
<dbReference type="CDD" id="cd03257">
    <property type="entry name" value="ABC_NikE_OppD_transporters"/>
    <property type="match status" value="2"/>
</dbReference>
<reference evidence="7 8" key="1">
    <citation type="submission" date="2023-03" db="EMBL/GenBank/DDBJ databases">
        <authorList>
            <person name="Kaur S."/>
            <person name="Espinosa-Saiz D."/>
            <person name="Velazquez E."/>
            <person name="Menendez E."/>
            <person name="diCenzo G.C."/>
        </authorList>
    </citation>
    <scope>NUCLEOTIDE SEQUENCE [LARGE SCALE GENOMIC DNA]</scope>
    <source>
        <strain evidence="7 8">LMG 27395</strain>
    </source>
</reference>
<evidence type="ECO:0000256" key="2">
    <source>
        <dbReference type="ARBA" id="ARBA00005417"/>
    </source>
</evidence>
<accession>A0ABY8CUK2</accession>
<dbReference type="NCBIfam" id="NF008453">
    <property type="entry name" value="PRK11308.1"/>
    <property type="match status" value="2"/>
</dbReference>
<keyword evidence="4" id="KW-0547">Nucleotide-binding</keyword>
<evidence type="ECO:0000313" key="8">
    <source>
        <dbReference type="Proteomes" id="UP001235547"/>
    </source>
</evidence>
<dbReference type="InterPro" id="IPR017871">
    <property type="entry name" value="ABC_transporter-like_CS"/>
</dbReference>
<keyword evidence="8" id="KW-1185">Reference proteome</keyword>
<dbReference type="PANTHER" id="PTHR43776:SF7">
    <property type="entry name" value="D,D-DIPEPTIDE TRANSPORT ATP-BINDING PROTEIN DDPF-RELATED"/>
    <property type="match status" value="1"/>
</dbReference>
<dbReference type="EMBL" id="CP120370">
    <property type="protein sequence ID" value="WEX81582.1"/>
    <property type="molecule type" value="Genomic_DNA"/>
</dbReference>
<evidence type="ECO:0000256" key="5">
    <source>
        <dbReference type="ARBA" id="ARBA00022840"/>
    </source>
</evidence>
<dbReference type="Pfam" id="PF08352">
    <property type="entry name" value="oligo_HPY"/>
    <property type="match status" value="2"/>
</dbReference>
<sequence length="630" mass="68500">MTSGADLLRVEGLRITFSVLGGQVEAVREANFRILPGKVTALVGESGSGKSAISQAIMGILPSVAEVSGRVLFNDPATGGKPLDLLSLESDGRDIQEIRGARISKIFQEPMTSLSPLHTIGNQISEVMKIHTDVDTAGRRARTEQLLGYVGFSDPKRAYDMYPFELSGGMRQRAMIAMALICRPALLIADEPTTALDVTVQAQILQLLRELQAKLNMAMLLITHDLGVVANMADEVVVIYHGDIVEAGPVDAIFRNPQHPYLKGLMAAVPHFDMKPGERLKALREVPVKAGTLVGSQQAQKSSGPDVLVSVRHLSKTFSRRSSGWFGSSGTSQHRAVDNVSFDIRRGECLGLVGESGCGKTTVSKILMRAVTPDAGSVTFDDGEGRIDVLKLEGTELKELRAKIQMVFQDPVSSLSPRMTVKNILSEPLEIHGRGTPKSRVETVRSLLQAVGLDQRFINRYPHSFSGGQRQRIGIARALALVPQLLICDEPVSALDVSVQAQILNLLKDLQKELGLTTLFISHNLAVVDYMADRIAVMCAGRIVELAPREVLMRNPVHPYTKSLLAAVPYPDLDRKLDFDSLQASGGSDQDRWGAQFSDGGEENALFPAHLGGDHYVLARKSMDARELRP</sequence>
<dbReference type="InterPro" id="IPR013563">
    <property type="entry name" value="Oligopep_ABC_C"/>
</dbReference>